<dbReference type="EMBL" id="ML978071">
    <property type="protein sequence ID" value="KAF2013453.1"/>
    <property type="molecule type" value="Genomic_DNA"/>
</dbReference>
<evidence type="ECO:0000313" key="2">
    <source>
        <dbReference type="Proteomes" id="UP000799778"/>
    </source>
</evidence>
<proteinExistence type="predicted"/>
<gene>
    <name evidence="1" type="ORF">BU24DRAFT_424468</name>
</gene>
<keyword evidence="2" id="KW-1185">Reference proteome</keyword>
<dbReference type="GeneID" id="54285907"/>
<protein>
    <submittedName>
        <fullName evidence="1">Uncharacterized protein</fullName>
    </submittedName>
</protein>
<dbReference type="AlphaFoldDB" id="A0A6A5XKH8"/>
<dbReference type="RefSeq" id="XP_033381792.1">
    <property type="nucleotide sequence ID" value="XM_033528510.1"/>
</dbReference>
<name>A0A6A5XKH8_9PLEO</name>
<dbReference type="Proteomes" id="UP000799778">
    <property type="component" value="Unassembled WGS sequence"/>
</dbReference>
<organism evidence="1 2">
    <name type="scientific">Aaosphaeria arxii CBS 175.79</name>
    <dbReference type="NCBI Taxonomy" id="1450172"/>
    <lineage>
        <taxon>Eukaryota</taxon>
        <taxon>Fungi</taxon>
        <taxon>Dikarya</taxon>
        <taxon>Ascomycota</taxon>
        <taxon>Pezizomycotina</taxon>
        <taxon>Dothideomycetes</taxon>
        <taxon>Pleosporomycetidae</taxon>
        <taxon>Pleosporales</taxon>
        <taxon>Pleosporales incertae sedis</taxon>
        <taxon>Aaosphaeria</taxon>
    </lineage>
</organism>
<reference evidence="1" key="1">
    <citation type="journal article" date="2020" name="Stud. Mycol.">
        <title>101 Dothideomycetes genomes: a test case for predicting lifestyles and emergence of pathogens.</title>
        <authorList>
            <person name="Haridas S."/>
            <person name="Albert R."/>
            <person name="Binder M."/>
            <person name="Bloem J."/>
            <person name="Labutti K."/>
            <person name="Salamov A."/>
            <person name="Andreopoulos B."/>
            <person name="Baker S."/>
            <person name="Barry K."/>
            <person name="Bills G."/>
            <person name="Bluhm B."/>
            <person name="Cannon C."/>
            <person name="Castanera R."/>
            <person name="Culley D."/>
            <person name="Daum C."/>
            <person name="Ezra D."/>
            <person name="Gonzalez J."/>
            <person name="Henrissat B."/>
            <person name="Kuo A."/>
            <person name="Liang C."/>
            <person name="Lipzen A."/>
            <person name="Lutzoni F."/>
            <person name="Magnuson J."/>
            <person name="Mondo S."/>
            <person name="Nolan M."/>
            <person name="Ohm R."/>
            <person name="Pangilinan J."/>
            <person name="Park H.-J."/>
            <person name="Ramirez L."/>
            <person name="Alfaro M."/>
            <person name="Sun H."/>
            <person name="Tritt A."/>
            <person name="Yoshinaga Y."/>
            <person name="Zwiers L.-H."/>
            <person name="Turgeon B."/>
            <person name="Goodwin S."/>
            <person name="Spatafora J."/>
            <person name="Crous P."/>
            <person name="Grigoriev I."/>
        </authorList>
    </citation>
    <scope>NUCLEOTIDE SEQUENCE</scope>
    <source>
        <strain evidence="1">CBS 175.79</strain>
    </source>
</reference>
<accession>A0A6A5XKH8</accession>
<evidence type="ECO:0000313" key="1">
    <source>
        <dbReference type="EMBL" id="KAF2013453.1"/>
    </source>
</evidence>
<sequence length="112" mass="12337">MTTSQFKSIALILSRTALTDHRSQPSGLARTLLSPRQLSILSFAVCTQYCNKAALGAMVRLAHNPLVLDLPLECTMTVVTICLWPTIIVYLTTMNQLRTMTSVLTLAERAIT</sequence>